<name>A0A385DVB4_9CAUD</name>
<gene>
    <name evidence="1" type="primary">203</name>
    <name evidence="1" type="ORF">SEA_COMRADE_203</name>
</gene>
<protein>
    <submittedName>
        <fullName evidence="1">Uncharacterized protein</fullName>
    </submittedName>
</protein>
<sequence>MNETVTLDKELVVDMFSALLATKSLLESIFAGERPGPELGQAVVNTIQQALDSTPEDVRGLVIEAIVKNIGSDNLLETVEPE</sequence>
<evidence type="ECO:0000313" key="1">
    <source>
        <dbReference type="EMBL" id="AXQ63440.1"/>
    </source>
</evidence>
<reference evidence="1 2" key="1">
    <citation type="submission" date="2018-07" db="EMBL/GenBank/DDBJ databases">
        <authorList>
            <person name="Khadka D."/>
            <person name="Jones J."/>
            <person name="Carrillo K."/>
            <person name="Beckwith M.D."/>
            <person name="Griffiths E.C."/>
            <person name="LeFan V.M."/>
            <person name="Nayek S."/>
            <person name="Layton S.R."/>
            <person name="Kim T."/>
            <person name="Hughes L."/>
            <person name="Garlena R.A."/>
            <person name="Russell D.A."/>
            <person name="Pope W.H."/>
            <person name="Jacobs-Sera D."/>
            <person name="Hatfull G.F."/>
        </authorList>
    </citation>
    <scope>NUCLEOTIDE SEQUENCE [LARGE SCALE GENOMIC DNA]</scope>
</reference>
<dbReference type="EMBL" id="MH651172">
    <property type="protein sequence ID" value="AXQ63440.1"/>
    <property type="molecule type" value="Genomic_DNA"/>
</dbReference>
<dbReference type="RefSeq" id="YP_009840964.1">
    <property type="nucleotide sequence ID" value="NC_048728.1"/>
</dbReference>
<accession>A0A385DVB4</accession>
<keyword evidence="2" id="KW-1185">Reference proteome</keyword>
<dbReference type="Proteomes" id="UP000262230">
    <property type="component" value="Segment"/>
</dbReference>
<evidence type="ECO:0000313" key="2">
    <source>
        <dbReference type="Proteomes" id="UP000262230"/>
    </source>
</evidence>
<dbReference type="GeneID" id="55611181"/>
<dbReference type="KEGG" id="vg:55611181"/>
<organism evidence="1 2">
    <name type="scientific">Streptomyces phage Comrade</name>
    <dbReference type="NCBI Taxonomy" id="2301714"/>
    <lineage>
        <taxon>Viruses</taxon>
        <taxon>Duplodnaviria</taxon>
        <taxon>Heunggongvirae</taxon>
        <taxon>Uroviricota</taxon>
        <taxon>Caudoviricetes</taxon>
        <taxon>Stanwilliamsviridae</taxon>
        <taxon>Loccivirinae</taxon>
        <taxon>Gilsonvirus</taxon>
        <taxon>Gilsonvirus comrade</taxon>
    </lineage>
</organism>
<proteinExistence type="predicted"/>